<evidence type="ECO:0000256" key="1">
    <source>
        <dbReference type="ARBA" id="ARBA00022490"/>
    </source>
</evidence>
<dbReference type="GO" id="GO:0005840">
    <property type="term" value="C:ribosome"/>
    <property type="evidence" value="ECO:0007669"/>
    <property type="project" value="InterPro"/>
</dbReference>
<comment type="subcellular location">
    <subcellularLocation>
        <location evidence="5">Cytoplasm</location>
    </subcellularLocation>
</comment>
<dbReference type="InterPro" id="IPR056792">
    <property type="entry name" value="PRC_RimM"/>
</dbReference>
<evidence type="ECO:0000256" key="4">
    <source>
        <dbReference type="ARBA" id="ARBA00023186"/>
    </source>
</evidence>
<dbReference type="SUPFAM" id="SSF50346">
    <property type="entry name" value="PRC-barrel domain"/>
    <property type="match status" value="1"/>
</dbReference>
<evidence type="ECO:0000256" key="3">
    <source>
        <dbReference type="ARBA" id="ARBA00022552"/>
    </source>
</evidence>
<keyword evidence="1 5" id="KW-0963">Cytoplasm</keyword>
<evidence type="ECO:0000259" key="7">
    <source>
        <dbReference type="Pfam" id="PF24986"/>
    </source>
</evidence>
<feature type="domain" description="RimM N-terminal" evidence="6">
    <location>
        <begin position="30"/>
        <end position="110"/>
    </location>
</feature>
<dbReference type="Pfam" id="PF24986">
    <property type="entry name" value="PRC_RimM"/>
    <property type="match status" value="1"/>
</dbReference>
<dbReference type="Proteomes" id="UP000234342">
    <property type="component" value="Unassembled WGS sequence"/>
</dbReference>
<dbReference type="InterPro" id="IPR009000">
    <property type="entry name" value="Transl_B-barrel_sf"/>
</dbReference>
<sequence>MRTRIFTFTRIVTRTSLSTFMNTRSSMDTVIARLGKPHGIKGEFTVEVRTDRPDERLVPGQTYSTDPDIGELTLTSARWHRDRLLLTFDEVPDRNRAEEIRNTLILSDQEEDGEVEDDAWYLEDLIGLRVLEGETRVGEIVDVTNGTAQDLLHMKHVDGHQALIPFVTEIVPEVDVEAGWIRVTPPAGLFDVS</sequence>
<keyword evidence="3 5" id="KW-0698">rRNA processing</keyword>
<evidence type="ECO:0000313" key="8">
    <source>
        <dbReference type="EMBL" id="SMX71916.1"/>
    </source>
</evidence>
<dbReference type="PANTHER" id="PTHR33692:SF1">
    <property type="entry name" value="RIBOSOME MATURATION FACTOR RIMM"/>
    <property type="match status" value="1"/>
</dbReference>
<dbReference type="NCBIfam" id="TIGR02273">
    <property type="entry name" value="16S_RimM"/>
    <property type="match status" value="1"/>
</dbReference>
<comment type="function">
    <text evidence="5">An accessory protein needed during the final step in the assembly of 30S ribosomal subunit, possibly for assembly of the head region. Essential for efficient processing of 16S rRNA. May be needed both before and after RbfA during the maturation of 16S rRNA. It has affinity for free ribosomal 30S subunits but not for 70S ribosomes.</text>
</comment>
<keyword evidence="4 5" id="KW-0143">Chaperone</keyword>
<dbReference type="InterPro" id="IPR036976">
    <property type="entry name" value="RimM_N_sf"/>
</dbReference>
<evidence type="ECO:0000313" key="9">
    <source>
        <dbReference type="Proteomes" id="UP000234342"/>
    </source>
</evidence>
<dbReference type="GO" id="GO:0042274">
    <property type="term" value="P:ribosomal small subunit biogenesis"/>
    <property type="evidence" value="ECO:0007669"/>
    <property type="project" value="UniProtKB-UniRule"/>
</dbReference>
<organism evidence="8 9">
    <name type="scientific">Brevibacterium antiquum</name>
    <dbReference type="NCBI Taxonomy" id="234835"/>
    <lineage>
        <taxon>Bacteria</taxon>
        <taxon>Bacillati</taxon>
        <taxon>Actinomycetota</taxon>
        <taxon>Actinomycetes</taxon>
        <taxon>Micrococcales</taxon>
        <taxon>Brevibacteriaceae</taxon>
        <taxon>Brevibacterium</taxon>
    </lineage>
</organism>
<dbReference type="GO" id="GO:0006364">
    <property type="term" value="P:rRNA processing"/>
    <property type="evidence" value="ECO:0007669"/>
    <property type="project" value="UniProtKB-UniRule"/>
</dbReference>
<dbReference type="SUPFAM" id="SSF50447">
    <property type="entry name" value="Translation proteins"/>
    <property type="match status" value="1"/>
</dbReference>
<name>A0A2H1I9X2_9MICO</name>
<evidence type="ECO:0000256" key="2">
    <source>
        <dbReference type="ARBA" id="ARBA00022517"/>
    </source>
</evidence>
<feature type="domain" description="Ribosome maturation factor RimM PRC barrel" evidence="7">
    <location>
        <begin position="123"/>
        <end position="189"/>
    </location>
</feature>
<dbReference type="InterPro" id="IPR011033">
    <property type="entry name" value="PRC_barrel-like_sf"/>
</dbReference>
<dbReference type="PANTHER" id="PTHR33692">
    <property type="entry name" value="RIBOSOME MATURATION FACTOR RIMM"/>
    <property type="match status" value="1"/>
</dbReference>
<dbReference type="Pfam" id="PF01782">
    <property type="entry name" value="RimM"/>
    <property type="match status" value="1"/>
</dbReference>
<dbReference type="AlphaFoldDB" id="A0A2H1I9X2"/>
<dbReference type="Gene3D" id="2.30.30.240">
    <property type="entry name" value="PRC-barrel domain"/>
    <property type="match status" value="1"/>
</dbReference>
<keyword evidence="9" id="KW-1185">Reference proteome</keyword>
<keyword evidence="2 5" id="KW-0690">Ribosome biogenesis</keyword>
<accession>A0A2H1I9X2</accession>
<evidence type="ECO:0000259" key="6">
    <source>
        <dbReference type="Pfam" id="PF01782"/>
    </source>
</evidence>
<gene>
    <name evidence="5" type="primary">rimM</name>
    <name evidence="8" type="ORF">BANT10_00739</name>
</gene>
<comment type="subunit">
    <text evidence="5">Binds ribosomal protein uS19.</text>
</comment>
<dbReference type="HAMAP" id="MF_00014">
    <property type="entry name" value="Ribosome_mat_RimM"/>
    <property type="match status" value="1"/>
</dbReference>
<dbReference type="InterPro" id="IPR011961">
    <property type="entry name" value="RimM"/>
</dbReference>
<reference evidence="9" key="1">
    <citation type="submission" date="2017-03" db="EMBL/GenBank/DDBJ databases">
        <authorList>
            <person name="Monnet C."/>
        </authorList>
    </citation>
    <scope>NUCLEOTIDE SEQUENCE [LARGE SCALE GENOMIC DNA]</scope>
    <source>
        <strain evidence="9">P10</strain>
    </source>
</reference>
<comment type="similarity">
    <text evidence="5">Belongs to the RimM family.</text>
</comment>
<proteinExistence type="inferred from homology"/>
<dbReference type="GO" id="GO:0005737">
    <property type="term" value="C:cytoplasm"/>
    <property type="evidence" value="ECO:0007669"/>
    <property type="project" value="UniProtKB-SubCell"/>
</dbReference>
<dbReference type="EMBL" id="FXZE01000002">
    <property type="protein sequence ID" value="SMX71916.1"/>
    <property type="molecule type" value="Genomic_DNA"/>
</dbReference>
<dbReference type="InterPro" id="IPR002676">
    <property type="entry name" value="RimM_N"/>
</dbReference>
<dbReference type="Gene3D" id="2.40.30.60">
    <property type="entry name" value="RimM"/>
    <property type="match status" value="1"/>
</dbReference>
<protein>
    <recommendedName>
        <fullName evidence="5">Ribosome maturation factor RimM</fullName>
    </recommendedName>
</protein>
<evidence type="ECO:0000256" key="5">
    <source>
        <dbReference type="HAMAP-Rule" id="MF_00014"/>
    </source>
</evidence>
<comment type="domain">
    <text evidence="5">The PRC barrel domain binds ribosomal protein uS19.</text>
</comment>
<dbReference type="GO" id="GO:0043022">
    <property type="term" value="F:ribosome binding"/>
    <property type="evidence" value="ECO:0007669"/>
    <property type="project" value="InterPro"/>
</dbReference>